<reference evidence="7" key="1">
    <citation type="submission" date="2016-11" db="UniProtKB">
        <authorList>
            <consortium name="WormBaseParasite"/>
        </authorList>
    </citation>
    <scope>IDENTIFICATION</scope>
</reference>
<dbReference type="SMART" id="SM00148">
    <property type="entry name" value="PLCXc"/>
    <property type="match status" value="1"/>
</dbReference>
<organism evidence="6 7">
    <name type="scientific">Steinernema glaseri</name>
    <dbReference type="NCBI Taxonomy" id="37863"/>
    <lineage>
        <taxon>Eukaryota</taxon>
        <taxon>Metazoa</taxon>
        <taxon>Ecdysozoa</taxon>
        <taxon>Nematoda</taxon>
        <taxon>Chromadorea</taxon>
        <taxon>Rhabditida</taxon>
        <taxon>Tylenchina</taxon>
        <taxon>Panagrolaimomorpha</taxon>
        <taxon>Strongyloidoidea</taxon>
        <taxon>Steinernematidae</taxon>
        <taxon>Steinernema</taxon>
    </lineage>
</organism>
<dbReference type="Proteomes" id="UP000095287">
    <property type="component" value="Unplaced"/>
</dbReference>
<dbReference type="InterPro" id="IPR000909">
    <property type="entry name" value="PLipase_C_PInositol-sp_X_dom"/>
</dbReference>
<dbReference type="PANTHER" id="PTHR10336:SF36">
    <property type="entry name" value="1-PHOSPHATIDYLINOSITOL 4,5-BISPHOSPHATE PHOSPHODIESTERASE BETA-4"/>
    <property type="match status" value="1"/>
</dbReference>
<dbReference type="PANTHER" id="PTHR10336">
    <property type="entry name" value="PHOSPHOINOSITIDE-SPECIFIC PHOSPHOLIPASE C FAMILY PROTEIN"/>
    <property type="match status" value="1"/>
</dbReference>
<keyword evidence="2" id="KW-0378">Hydrolase</keyword>
<dbReference type="Pfam" id="PF00388">
    <property type="entry name" value="PI-PLC-X"/>
    <property type="match status" value="1"/>
</dbReference>
<keyword evidence="6" id="KW-1185">Reference proteome</keyword>
<dbReference type="Gene3D" id="3.20.20.190">
    <property type="entry name" value="Phosphatidylinositol (PI) phosphodiesterase"/>
    <property type="match status" value="1"/>
</dbReference>
<dbReference type="PROSITE" id="PS50007">
    <property type="entry name" value="PIPLC_X_DOMAIN"/>
    <property type="match status" value="1"/>
</dbReference>
<dbReference type="GO" id="GO:0051209">
    <property type="term" value="P:release of sequestered calcium ion into cytosol"/>
    <property type="evidence" value="ECO:0007669"/>
    <property type="project" value="TreeGrafter"/>
</dbReference>
<evidence type="ECO:0000256" key="3">
    <source>
        <dbReference type="ARBA" id="ARBA00022963"/>
    </source>
</evidence>
<dbReference type="GO" id="GO:0004435">
    <property type="term" value="F:phosphatidylinositol-4,5-bisphosphate phospholipase C activity"/>
    <property type="evidence" value="ECO:0007669"/>
    <property type="project" value="UniProtKB-EC"/>
</dbReference>
<dbReference type="EC" id="3.1.4.11" evidence="1"/>
<dbReference type="InterPro" id="IPR001192">
    <property type="entry name" value="PI-PLC_fam"/>
</dbReference>
<feature type="domain" description="Phosphatidylinositol-specific phospholipase C X" evidence="5">
    <location>
        <begin position="336"/>
        <end position="482"/>
    </location>
</feature>
<dbReference type="InterPro" id="IPR017946">
    <property type="entry name" value="PLC-like_Pdiesterase_TIM-brl"/>
</dbReference>
<accession>A0A1I7YSY2</accession>
<dbReference type="GO" id="GO:0016042">
    <property type="term" value="P:lipid catabolic process"/>
    <property type="evidence" value="ECO:0007669"/>
    <property type="project" value="UniProtKB-KW"/>
</dbReference>
<evidence type="ECO:0000259" key="5">
    <source>
        <dbReference type="SMART" id="SM00148"/>
    </source>
</evidence>
<keyword evidence="4" id="KW-0443">Lipid metabolism</keyword>
<protein>
    <recommendedName>
        <fullName evidence="1">phosphoinositide phospholipase C</fullName>
        <ecNumber evidence="1">3.1.4.11</ecNumber>
    </recommendedName>
</protein>
<proteinExistence type="predicted"/>
<sequence>MFGLRLYTCLAANWNLYDRVSFPLGDVVASQFTKASSDAVLSPFRHSVPCHPRRKRRLSRESSSRCGSASYLPIFYAILVQKRRGLRERQTEEYVFLDEIVDVRVGRFLKDIDPSPSVHYYFFTVVTSTDLVKVDQFTFCDVRKPIVDMWADFLRSWCSASRRRFRGLLHHFKKALAPSRFVLTPEKELLDIYTVADVLLPEMRHSAPYSQLVNALFSGRPFLKKKAIRKERVSERSLSEMVVAAAELDRNPLLLDYFHELTGGASTLSVESLESILNASNPALPSSSRFSSSEVAEAFKKFASDGVSFGFESFLHLLLSDFGAELFSEDFGFRPQDMDRPLSAYFINTCVSNQNLFSSFEKPDCSLEAYRQILLAGFRAIHLVCHPLDGEVVVRVGPSVALLGCEVVSLRDFCAEIKAFAFRATDLPLIIHLEHHCSAAQQKKVAATLVDVFGELLLKEPLPGHPVGPTSSNARRYLASVANIIPTPYFCLTLTCK</sequence>
<evidence type="ECO:0000256" key="2">
    <source>
        <dbReference type="ARBA" id="ARBA00022801"/>
    </source>
</evidence>
<dbReference type="WBParaSite" id="L893_g19384.t1">
    <property type="protein sequence ID" value="L893_g19384.t1"/>
    <property type="gene ID" value="L893_g19384"/>
</dbReference>
<evidence type="ECO:0000256" key="4">
    <source>
        <dbReference type="ARBA" id="ARBA00023098"/>
    </source>
</evidence>
<dbReference type="SUPFAM" id="SSF51695">
    <property type="entry name" value="PLC-like phosphodiesterases"/>
    <property type="match status" value="1"/>
</dbReference>
<keyword evidence="3" id="KW-0442">Lipid degradation</keyword>
<evidence type="ECO:0000256" key="1">
    <source>
        <dbReference type="ARBA" id="ARBA00012368"/>
    </source>
</evidence>
<dbReference type="AlphaFoldDB" id="A0A1I7YSY2"/>
<evidence type="ECO:0000313" key="7">
    <source>
        <dbReference type="WBParaSite" id="L893_g19384.t1"/>
    </source>
</evidence>
<name>A0A1I7YSY2_9BILA</name>
<dbReference type="GO" id="GO:0048015">
    <property type="term" value="P:phosphatidylinositol-mediated signaling"/>
    <property type="evidence" value="ECO:0007669"/>
    <property type="project" value="TreeGrafter"/>
</dbReference>
<evidence type="ECO:0000313" key="6">
    <source>
        <dbReference type="Proteomes" id="UP000095287"/>
    </source>
</evidence>